<keyword evidence="2" id="KW-0802">TPR repeat</keyword>
<sequence length="541" mass="59516">MPKADQIIEIGGFYFHQQPEELRDSDGNLVPLRPQSLRVLSVLSEQAGTLVSKDSLMERVWPDTHVTDDSLVQCISEIRKALGPEAGTLLRTVPKQGYRLDVPSDRPHRASPLTPARRAVLATVAVVAVLALAALLLTPRQPFTSNVQSIAVLPFANLSGDAAQSYYSNGLAEELIVDLSKITDLRVVSRSASFSVAQRTSDPRQIAEELRVSYLVEGSVRREGQNLRITAALIDGKGGENIWADSYAGGEADVFDFQETVLSELVRVLSVRLSKQERERLGVRGTRDADAFDNYLRGKELAGFLTASHNEQAEDAFAEAIRRDPDYAAAHAQLSIVLSMRVEYGWTGDVTNTIARAVRHAERAVALSPDLPFAHFALGRLLSRSFIADRAGASAEFERAIELDPNYTDAYAFYAIVQVSDGRAEDALNTISEAFARNPVPPYWYYMSVGLANFHLGNYEAAEAALTELLQRNPNLQNALRLLIATYGHMGRLDDADWLVMEYEALGAPATITEIMQLVNIEHPPYREAVIDGLRLAGLPE</sequence>
<keyword evidence="1" id="KW-0677">Repeat</keyword>
<organism evidence="7 8">
    <name type="scientific">Seohaeicola saemankumensis</name>
    <dbReference type="NCBI Taxonomy" id="481181"/>
    <lineage>
        <taxon>Bacteria</taxon>
        <taxon>Pseudomonadati</taxon>
        <taxon>Pseudomonadota</taxon>
        <taxon>Alphaproteobacteria</taxon>
        <taxon>Rhodobacterales</taxon>
        <taxon>Roseobacteraceae</taxon>
        <taxon>Seohaeicola</taxon>
    </lineage>
</organism>
<dbReference type="SUPFAM" id="SSF48452">
    <property type="entry name" value="TPR-like"/>
    <property type="match status" value="1"/>
</dbReference>
<dbReference type="Gene3D" id="3.40.50.10070">
    <property type="entry name" value="TolB, N-terminal domain"/>
    <property type="match status" value="1"/>
</dbReference>
<keyword evidence="3 4" id="KW-0238">DNA-binding</keyword>
<dbReference type="InterPro" id="IPR019734">
    <property type="entry name" value="TPR_rpt"/>
</dbReference>
<dbReference type="SMART" id="SM00862">
    <property type="entry name" value="Trans_reg_C"/>
    <property type="match status" value="1"/>
</dbReference>
<dbReference type="CDD" id="cd00383">
    <property type="entry name" value="trans_reg_C"/>
    <property type="match status" value="1"/>
</dbReference>
<dbReference type="PANTHER" id="PTHR44858">
    <property type="entry name" value="TETRATRICOPEPTIDE REPEAT PROTEIN 6"/>
    <property type="match status" value="1"/>
</dbReference>
<dbReference type="EMBL" id="JBHTKR010000001">
    <property type="protein sequence ID" value="MFD1193796.1"/>
    <property type="molecule type" value="Genomic_DNA"/>
</dbReference>
<feature type="domain" description="OmpR/PhoB-type" evidence="6">
    <location>
        <begin position="5"/>
        <end position="102"/>
    </location>
</feature>
<dbReference type="PROSITE" id="PS51755">
    <property type="entry name" value="OMPR_PHOB"/>
    <property type="match status" value="1"/>
</dbReference>
<dbReference type="Proteomes" id="UP001597151">
    <property type="component" value="Unassembled WGS sequence"/>
</dbReference>
<evidence type="ECO:0000256" key="5">
    <source>
        <dbReference type="SAM" id="Phobius"/>
    </source>
</evidence>
<dbReference type="InterPro" id="IPR016032">
    <property type="entry name" value="Sig_transdc_resp-reg_C-effctor"/>
</dbReference>
<dbReference type="Pfam" id="PF00486">
    <property type="entry name" value="Trans_reg_C"/>
    <property type="match status" value="1"/>
</dbReference>
<dbReference type="Pfam" id="PF13181">
    <property type="entry name" value="TPR_8"/>
    <property type="match status" value="1"/>
</dbReference>
<evidence type="ECO:0000313" key="8">
    <source>
        <dbReference type="Proteomes" id="UP001597151"/>
    </source>
</evidence>
<dbReference type="InterPro" id="IPR011990">
    <property type="entry name" value="TPR-like_helical_dom_sf"/>
</dbReference>
<dbReference type="SUPFAM" id="SSF46894">
    <property type="entry name" value="C-terminal effector domain of the bipartite response regulators"/>
    <property type="match status" value="1"/>
</dbReference>
<gene>
    <name evidence="7" type="ORF">ACFQ3C_03830</name>
</gene>
<accession>A0ABW3TC10</accession>
<name>A0ABW3TC10_9RHOB</name>
<dbReference type="Gene3D" id="1.10.10.10">
    <property type="entry name" value="Winged helix-like DNA-binding domain superfamily/Winged helix DNA-binding domain"/>
    <property type="match status" value="1"/>
</dbReference>
<dbReference type="InterPro" id="IPR036388">
    <property type="entry name" value="WH-like_DNA-bd_sf"/>
</dbReference>
<comment type="caution">
    <text evidence="7">The sequence shown here is derived from an EMBL/GenBank/DDBJ whole genome shotgun (WGS) entry which is preliminary data.</text>
</comment>
<keyword evidence="5" id="KW-1133">Transmembrane helix</keyword>
<keyword evidence="8" id="KW-1185">Reference proteome</keyword>
<dbReference type="PANTHER" id="PTHR44858:SF1">
    <property type="entry name" value="UDP-N-ACETYLGLUCOSAMINE--PEPTIDE N-ACETYLGLUCOSAMINYLTRANSFERASE SPINDLY-RELATED"/>
    <property type="match status" value="1"/>
</dbReference>
<keyword evidence="5" id="KW-0472">Membrane</keyword>
<evidence type="ECO:0000259" key="6">
    <source>
        <dbReference type="PROSITE" id="PS51755"/>
    </source>
</evidence>
<protein>
    <submittedName>
        <fullName evidence="7">Winged helix-turn-helix domain-containing tetratricopeptide repeat protein</fullName>
    </submittedName>
</protein>
<dbReference type="InterPro" id="IPR050498">
    <property type="entry name" value="Ycf3"/>
</dbReference>
<dbReference type="Gene3D" id="1.25.40.10">
    <property type="entry name" value="Tetratricopeptide repeat domain"/>
    <property type="match status" value="1"/>
</dbReference>
<reference evidence="8" key="1">
    <citation type="journal article" date="2019" name="Int. J. Syst. Evol. Microbiol.">
        <title>The Global Catalogue of Microorganisms (GCM) 10K type strain sequencing project: providing services to taxonomists for standard genome sequencing and annotation.</title>
        <authorList>
            <consortium name="The Broad Institute Genomics Platform"/>
            <consortium name="The Broad Institute Genome Sequencing Center for Infectious Disease"/>
            <person name="Wu L."/>
            <person name="Ma J."/>
        </authorList>
    </citation>
    <scope>NUCLEOTIDE SEQUENCE [LARGE SCALE GENOMIC DNA]</scope>
    <source>
        <strain evidence="8">CCUG 55328</strain>
    </source>
</reference>
<dbReference type="RefSeq" id="WP_380789094.1">
    <property type="nucleotide sequence ID" value="NZ_JBHTKR010000001.1"/>
</dbReference>
<evidence type="ECO:0000313" key="7">
    <source>
        <dbReference type="EMBL" id="MFD1193796.1"/>
    </source>
</evidence>
<evidence type="ECO:0000256" key="2">
    <source>
        <dbReference type="ARBA" id="ARBA00022803"/>
    </source>
</evidence>
<dbReference type="InterPro" id="IPR001867">
    <property type="entry name" value="OmpR/PhoB-type_DNA-bd"/>
</dbReference>
<feature type="DNA-binding region" description="OmpR/PhoB-type" evidence="4">
    <location>
        <begin position="5"/>
        <end position="102"/>
    </location>
</feature>
<evidence type="ECO:0000256" key="3">
    <source>
        <dbReference type="ARBA" id="ARBA00023125"/>
    </source>
</evidence>
<dbReference type="Pfam" id="PF14559">
    <property type="entry name" value="TPR_19"/>
    <property type="match status" value="1"/>
</dbReference>
<keyword evidence="5" id="KW-0812">Transmembrane</keyword>
<proteinExistence type="predicted"/>
<feature type="transmembrane region" description="Helical" evidence="5">
    <location>
        <begin position="119"/>
        <end position="137"/>
    </location>
</feature>
<evidence type="ECO:0000256" key="1">
    <source>
        <dbReference type="ARBA" id="ARBA00022737"/>
    </source>
</evidence>
<evidence type="ECO:0000256" key="4">
    <source>
        <dbReference type="PROSITE-ProRule" id="PRU01091"/>
    </source>
</evidence>